<comment type="similarity">
    <text evidence="2">Belongs to the DSH family.</text>
</comment>
<dbReference type="Proteomes" id="UP000821866">
    <property type="component" value="Chromosome 1"/>
</dbReference>
<comment type="subcellular location">
    <subcellularLocation>
        <location evidence="1">Cytoplasm</location>
    </subcellularLocation>
</comment>
<dbReference type="FunFam" id="1.10.10.10:FF:000040">
    <property type="entry name" value="segment polarity protein dishevelled homolog DVL-3"/>
    <property type="match status" value="1"/>
</dbReference>
<dbReference type="Gene3D" id="1.10.10.10">
    <property type="entry name" value="Winged helix-like DNA-binding domain superfamily/Winged helix DNA-binding domain"/>
    <property type="match status" value="1"/>
</dbReference>
<dbReference type="InterPro" id="IPR008339">
    <property type="entry name" value="Dishevelled_fam"/>
</dbReference>
<keyword evidence="12" id="KW-1185">Reference proteome</keyword>
<dbReference type="SUPFAM" id="SSF54236">
    <property type="entry name" value="Ubiquitin-like"/>
    <property type="match status" value="1"/>
</dbReference>
<dbReference type="VEuPathDB" id="VectorBase:LOC119182088"/>
<dbReference type="InterPro" id="IPR036390">
    <property type="entry name" value="WH_DNA-bd_sf"/>
</dbReference>
<dbReference type="FunFam" id="2.30.42.10:FF:000014">
    <property type="entry name" value="Segment polarity protein dishevelled homolog DVL-3"/>
    <property type="match status" value="1"/>
</dbReference>
<dbReference type="EMBL" id="JABSTU010000001">
    <property type="protein sequence ID" value="KAH8039938.1"/>
    <property type="molecule type" value="Genomic_DNA"/>
</dbReference>
<dbReference type="PANTHER" id="PTHR10878">
    <property type="entry name" value="SEGMENT POLARITY PROTEIN DISHEVELLED"/>
    <property type="match status" value="1"/>
</dbReference>
<evidence type="ECO:0000256" key="1">
    <source>
        <dbReference type="ARBA" id="ARBA00004496"/>
    </source>
</evidence>
<dbReference type="Pfam" id="PF00595">
    <property type="entry name" value="PDZ"/>
    <property type="match status" value="1"/>
</dbReference>
<dbReference type="Gene3D" id="2.30.42.10">
    <property type="match status" value="1"/>
</dbReference>
<dbReference type="InterPro" id="IPR015506">
    <property type="entry name" value="Dsh/Dvl-rel"/>
</dbReference>
<feature type="compositionally biased region" description="Low complexity" evidence="7">
    <location>
        <begin position="321"/>
        <end position="336"/>
    </location>
</feature>
<evidence type="ECO:0000256" key="6">
    <source>
        <dbReference type="PROSITE-ProRule" id="PRU00069"/>
    </source>
</evidence>
<dbReference type="InterPro" id="IPR038207">
    <property type="entry name" value="DIX_dom_sf"/>
</dbReference>
<feature type="domain" description="DEP" evidence="9">
    <location>
        <begin position="363"/>
        <end position="437"/>
    </location>
</feature>
<dbReference type="Pfam" id="PF00778">
    <property type="entry name" value="DIX"/>
    <property type="match status" value="1"/>
</dbReference>
<dbReference type="InterPro" id="IPR029071">
    <property type="entry name" value="Ubiquitin-like_domsf"/>
</dbReference>
<dbReference type="PROSITE" id="PS50841">
    <property type="entry name" value="DIX"/>
    <property type="match status" value="1"/>
</dbReference>
<feature type="region of interest" description="Disordered" evidence="7">
    <location>
        <begin position="321"/>
        <end position="345"/>
    </location>
</feature>
<keyword evidence="3" id="KW-0217">Developmental protein</keyword>
<name>A0A9J6EZP0_RHIMP</name>
<evidence type="ECO:0000256" key="7">
    <source>
        <dbReference type="SAM" id="MobiDB-lite"/>
    </source>
</evidence>
<keyword evidence="5 6" id="KW-0879">Wnt signaling pathway</keyword>
<dbReference type="SMART" id="SM00228">
    <property type="entry name" value="PDZ"/>
    <property type="match status" value="1"/>
</dbReference>
<dbReference type="PROSITE" id="PS50186">
    <property type="entry name" value="DEP"/>
    <property type="match status" value="1"/>
</dbReference>
<keyword evidence="4" id="KW-0963">Cytoplasm</keyword>
<dbReference type="Gene3D" id="2.40.240.130">
    <property type="match status" value="1"/>
</dbReference>
<dbReference type="FunFam" id="2.40.240.130:FF:000001">
    <property type="entry name" value="Segment polarity protein dishevelled homolog DVL-1"/>
    <property type="match status" value="1"/>
</dbReference>
<dbReference type="CDD" id="cd06717">
    <property type="entry name" value="PDZ_Dishevelled-like"/>
    <property type="match status" value="1"/>
</dbReference>
<dbReference type="GO" id="GO:0005829">
    <property type="term" value="C:cytosol"/>
    <property type="evidence" value="ECO:0007669"/>
    <property type="project" value="TreeGrafter"/>
</dbReference>
<dbReference type="SUPFAM" id="SSF50156">
    <property type="entry name" value="PDZ domain-like"/>
    <property type="match status" value="1"/>
</dbReference>
<dbReference type="GO" id="GO:0005109">
    <property type="term" value="F:frizzled binding"/>
    <property type="evidence" value="ECO:0007669"/>
    <property type="project" value="TreeGrafter"/>
</dbReference>
<gene>
    <name evidence="11" type="ORF">HPB51_009194</name>
</gene>
<dbReference type="PANTHER" id="PTHR10878:SF25">
    <property type="entry name" value="SEGMENT POLARITY PROTEIN DISHEVELLED"/>
    <property type="match status" value="1"/>
</dbReference>
<dbReference type="InterPro" id="IPR001158">
    <property type="entry name" value="DIX"/>
</dbReference>
<evidence type="ECO:0000256" key="5">
    <source>
        <dbReference type="ARBA" id="ARBA00022687"/>
    </source>
</evidence>
<dbReference type="InterPro" id="IPR036034">
    <property type="entry name" value="PDZ_sf"/>
</dbReference>
<evidence type="ECO:0000313" key="12">
    <source>
        <dbReference type="Proteomes" id="UP000821866"/>
    </source>
</evidence>
<dbReference type="PRINTS" id="PR01760">
    <property type="entry name" value="DISHEVELLED"/>
</dbReference>
<protein>
    <recommendedName>
        <fullName evidence="13">Dishevelled 3</fullName>
    </recommendedName>
</protein>
<feature type="region of interest" description="Disordered" evidence="7">
    <location>
        <begin position="500"/>
        <end position="534"/>
    </location>
</feature>
<dbReference type="SMART" id="SM00049">
    <property type="entry name" value="DEP"/>
    <property type="match status" value="1"/>
</dbReference>
<evidence type="ECO:0000259" key="8">
    <source>
        <dbReference type="PROSITE" id="PS50106"/>
    </source>
</evidence>
<dbReference type="InterPro" id="IPR036388">
    <property type="entry name" value="WH-like_DNA-bd_sf"/>
</dbReference>
<evidence type="ECO:0000259" key="10">
    <source>
        <dbReference type="PROSITE" id="PS50841"/>
    </source>
</evidence>
<accession>A0A9J6EZP0</accession>
<evidence type="ECO:0000256" key="4">
    <source>
        <dbReference type="ARBA" id="ARBA00022490"/>
    </source>
</evidence>
<dbReference type="InterPro" id="IPR000591">
    <property type="entry name" value="DEP_dom"/>
</dbReference>
<comment type="caution">
    <text evidence="11">The sequence shown here is derived from an EMBL/GenBank/DDBJ whole genome shotgun (WGS) entry which is preliminary data.</text>
</comment>
<proteinExistence type="inferred from homology"/>
<dbReference type="SMART" id="SM00021">
    <property type="entry name" value="DAX"/>
    <property type="match status" value="1"/>
</dbReference>
<sequence length="550" mass="59988">MEETKIIYHIDDEETPYLVKVPVPPERVTLADFKNVLNRPNFKFFFKSMDDDFGVVKEEIVEDDCRLPCFNGRVVSWPAIEAIMWVTFFIDETSEEIIFSKYQVQDEAAVDLPRELSSEELVNLVVEKAAVDTTELRRKGAVKVNLRVATFNDLVLEPARRKHSGSRSSTEESTTTTIKEGLAVIEIKTSSISSITDSTLSLNIITVTLNLDTVNFLGISIVGQSNKGGDGGIYVGSIMKGGAVALDGRIEPGDMILQVNDINFENMSNDDAVRVLRETVQKPGGCTRFFLCHWPLAALAGPGPSLRQPLLYDGPLRPPSVSTLTSTSSSVTSSVPESERQLQEPPLTVETDMETIVKAMAAPDSGLDVRDRMWLKITIPKAFIGVDVVDWLTTHVQGFQDRKEAKKYANQLLKAGLIRHTVNKLSFSEQCYYVFSDLSLDMCSLRLQEEDEEGGAGGMVPPWGCLGPLLPAGYVCGSTAAPSAAETQLASYVNYAREGSTHSGSGGSGGPPAESSRSVDGAEGSQELTGSRQSFRMAMGNPCELFVDVM</sequence>
<dbReference type="SUPFAM" id="SSF46785">
    <property type="entry name" value="Winged helix' DNA-binding domain"/>
    <property type="match status" value="1"/>
</dbReference>
<evidence type="ECO:0008006" key="13">
    <source>
        <dbReference type="Google" id="ProtNLM"/>
    </source>
</evidence>
<feature type="domain" description="DIX" evidence="10">
    <location>
        <begin position="1"/>
        <end position="82"/>
    </location>
</feature>
<organism evidence="11 12">
    <name type="scientific">Rhipicephalus microplus</name>
    <name type="common">Cattle tick</name>
    <name type="synonym">Boophilus microplus</name>
    <dbReference type="NCBI Taxonomy" id="6941"/>
    <lineage>
        <taxon>Eukaryota</taxon>
        <taxon>Metazoa</taxon>
        <taxon>Ecdysozoa</taxon>
        <taxon>Arthropoda</taxon>
        <taxon>Chelicerata</taxon>
        <taxon>Arachnida</taxon>
        <taxon>Acari</taxon>
        <taxon>Parasitiformes</taxon>
        <taxon>Ixodida</taxon>
        <taxon>Ixodoidea</taxon>
        <taxon>Ixodidae</taxon>
        <taxon>Rhipicephalinae</taxon>
        <taxon>Rhipicephalus</taxon>
        <taxon>Boophilus</taxon>
    </lineage>
</organism>
<feature type="domain" description="PDZ" evidence="8">
    <location>
        <begin position="206"/>
        <end position="279"/>
    </location>
</feature>
<dbReference type="VEuPathDB" id="VectorBase:LOC119184698"/>
<reference evidence="11" key="2">
    <citation type="submission" date="2021-09" db="EMBL/GenBank/DDBJ databases">
        <authorList>
            <person name="Jia N."/>
            <person name="Wang J."/>
            <person name="Shi W."/>
            <person name="Du L."/>
            <person name="Sun Y."/>
            <person name="Zhan W."/>
            <person name="Jiang J."/>
            <person name="Wang Q."/>
            <person name="Zhang B."/>
            <person name="Ji P."/>
            <person name="Sakyi L.B."/>
            <person name="Cui X."/>
            <person name="Yuan T."/>
            <person name="Jiang B."/>
            <person name="Yang W."/>
            <person name="Lam T.T.-Y."/>
            <person name="Chang Q."/>
            <person name="Ding S."/>
            <person name="Wang X."/>
            <person name="Zhu J."/>
            <person name="Ruan X."/>
            <person name="Zhao L."/>
            <person name="Wei J."/>
            <person name="Que T."/>
            <person name="Du C."/>
            <person name="Cheng J."/>
            <person name="Dai P."/>
            <person name="Han X."/>
            <person name="Huang E."/>
            <person name="Gao Y."/>
            <person name="Liu J."/>
            <person name="Shao H."/>
            <person name="Ye R."/>
            <person name="Li L."/>
            <person name="Wei W."/>
            <person name="Wang X."/>
            <person name="Wang C."/>
            <person name="Huo Q."/>
            <person name="Li W."/>
            <person name="Guo W."/>
            <person name="Chen H."/>
            <person name="Chen S."/>
            <person name="Zhou L."/>
            <person name="Zhou L."/>
            <person name="Ni X."/>
            <person name="Tian J."/>
            <person name="Zhou Y."/>
            <person name="Sheng Y."/>
            <person name="Liu T."/>
            <person name="Pan Y."/>
            <person name="Xia L."/>
            <person name="Li J."/>
            <person name="Zhao F."/>
            <person name="Cao W."/>
        </authorList>
    </citation>
    <scope>NUCLEOTIDE SEQUENCE</scope>
    <source>
        <strain evidence="11">Rmic-2018</strain>
        <tissue evidence="11">Larvae</tissue>
    </source>
</reference>
<evidence type="ECO:0000256" key="2">
    <source>
        <dbReference type="ARBA" id="ARBA00008735"/>
    </source>
</evidence>
<dbReference type="GO" id="GO:0060070">
    <property type="term" value="P:canonical Wnt signaling pathway"/>
    <property type="evidence" value="ECO:0007669"/>
    <property type="project" value="TreeGrafter"/>
</dbReference>
<dbReference type="AlphaFoldDB" id="A0A9J6EZP0"/>
<dbReference type="InterPro" id="IPR001478">
    <property type="entry name" value="PDZ"/>
</dbReference>
<dbReference type="PROSITE" id="PS50106">
    <property type="entry name" value="PDZ"/>
    <property type="match status" value="1"/>
</dbReference>
<evidence type="ECO:0000259" key="9">
    <source>
        <dbReference type="PROSITE" id="PS50186"/>
    </source>
</evidence>
<reference evidence="11" key="1">
    <citation type="journal article" date="2020" name="Cell">
        <title>Large-Scale Comparative Analyses of Tick Genomes Elucidate Their Genetic Diversity and Vector Capacities.</title>
        <authorList>
            <consortium name="Tick Genome and Microbiome Consortium (TIGMIC)"/>
            <person name="Jia N."/>
            <person name="Wang J."/>
            <person name="Shi W."/>
            <person name="Du L."/>
            <person name="Sun Y."/>
            <person name="Zhan W."/>
            <person name="Jiang J.F."/>
            <person name="Wang Q."/>
            <person name="Zhang B."/>
            <person name="Ji P."/>
            <person name="Bell-Sakyi L."/>
            <person name="Cui X.M."/>
            <person name="Yuan T.T."/>
            <person name="Jiang B.G."/>
            <person name="Yang W.F."/>
            <person name="Lam T.T."/>
            <person name="Chang Q.C."/>
            <person name="Ding S.J."/>
            <person name="Wang X.J."/>
            <person name="Zhu J.G."/>
            <person name="Ruan X.D."/>
            <person name="Zhao L."/>
            <person name="Wei J.T."/>
            <person name="Ye R.Z."/>
            <person name="Que T.C."/>
            <person name="Du C.H."/>
            <person name="Zhou Y.H."/>
            <person name="Cheng J.X."/>
            <person name="Dai P.F."/>
            <person name="Guo W.B."/>
            <person name="Han X.H."/>
            <person name="Huang E.J."/>
            <person name="Li L.F."/>
            <person name="Wei W."/>
            <person name="Gao Y.C."/>
            <person name="Liu J.Z."/>
            <person name="Shao H.Z."/>
            <person name="Wang X."/>
            <person name="Wang C.C."/>
            <person name="Yang T.C."/>
            <person name="Huo Q.B."/>
            <person name="Li W."/>
            <person name="Chen H.Y."/>
            <person name="Chen S.E."/>
            <person name="Zhou L.G."/>
            <person name="Ni X.B."/>
            <person name="Tian J.H."/>
            <person name="Sheng Y."/>
            <person name="Liu T."/>
            <person name="Pan Y.S."/>
            <person name="Xia L.Y."/>
            <person name="Li J."/>
            <person name="Zhao F."/>
            <person name="Cao W.C."/>
        </authorList>
    </citation>
    <scope>NUCLEOTIDE SEQUENCE</scope>
    <source>
        <strain evidence="11">Rmic-2018</strain>
    </source>
</reference>
<dbReference type="Pfam" id="PF00610">
    <property type="entry name" value="DEP"/>
    <property type="match status" value="1"/>
</dbReference>
<dbReference type="CDD" id="cd04438">
    <property type="entry name" value="DEP_dishevelled"/>
    <property type="match status" value="1"/>
</dbReference>
<evidence type="ECO:0000256" key="3">
    <source>
        <dbReference type="ARBA" id="ARBA00022473"/>
    </source>
</evidence>
<evidence type="ECO:0000313" key="11">
    <source>
        <dbReference type="EMBL" id="KAH8039938.1"/>
    </source>
</evidence>
<dbReference type="GO" id="GO:0035556">
    <property type="term" value="P:intracellular signal transduction"/>
    <property type="evidence" value="ECO:0007669"/>
    <property type="project" value="InterPro"/>
</dbReference>